<dbReference type="AlphaFoldDB" id="A0A6D2KFV4"/>
<evidence type="ECO:0000256" key="1">
    <source>
        <dbReference type="SAM" id="MobiDB-lite"/>
    </source>
</evidence>
<evidence type="ECO:0000259" key="2">
    <source>
        <dbReference type="SMART" id="SM00256"/>
    </source>
</evidence>
<feature type="domain" description="F-box" evidence="2">
    <location>
        <begin position="22"/>
        <end position="62"/>
    </location>
</feature>
<feature type="compositionally biased region" description="Low complexity" evidence="1">
    <location>
        <begin position="1"/>
        <end position="13"/>
    </location>
</feature>
<organism evidence="3 4">
    <name type="scientific">Microthlaspi erraticum</name>
    <dbReference type="NCBI Taxonomy" id="1685480"/>
    <lineage>
        <taxon>Eukaryota</taxon>
        <taxon>Viridiplantae</taxon>
        <taxon>Streptophyta</taxon>
        <taxon>Embryophyta</taxon>
        <taxon>Tracheophyta</taxon>
        <taxon>Spermatophyta</taxon>
        <taxon>Magnoliopsida</taxon>
        <taxon>eudicotyledons</taxon>
        <taxon>Gunneridae</taxon>
        <taxon>Pentapetalae</taxon>
        <taxon>rosids</taxon>
        <taxon>malvids</taxon>
        <taxon>Brassicales</taxon>
        <taxon>Brassicaceae</taxon>
        <taxon>Coluteocarpeae</taxon>
        <taxon>Microthlaspi</taxon>
    </lineage>
</organism>
<evidence type="ECO:0000313" key="4">
    <source>
        <dbReference type="Proteomes" id="UP000467841"/>
    </source>
</evidence>
<comment type="caution">
    <text evidence="3">The sequence shown here is derived from an EMBL/GenBank/DDBJ whole genome shotgun (WGS) entry which is preliminary data.</text>
</comment>
<dbReference type="SUPFAM" id="SSF117281">
    <property type="entry name" value="Kelch motif"/>
    <property type="match status" value="1"/>
</dbReference>
<dbReference type="Proteomes" id="UP000467841">
    <property type="component" value="Unassembled WGS sequence"/>
</dbReference>
<dbReference type="EMBL" id="CACVBM020001362">
    <property type="protein sequence ID" value="CAA7047003.1"/>
    <property type="molecule type" value="Genomic_DNA"/>
</dbReference>
<name>A0A6D2KFV4_9BRAS</name>
<dbReference type="InterPro" id="IPR050354">
    <property type="entry name" value="F-box/kelch-repeat_ARATH"/>
</dbReference>
<evidence type="ECO:0000313" key="3">
    <source>
        <dbReference type="EMBL" id="CAA7047003.1"/>
    </source>
</evidence>
<dbReference type="PANTHER" id="PTHR24414:SF184">
    <property type="entry name" value="GALACTOSE OXIDASE_KELCH REPEAT SUPERFAMILY PROTEIN"/>
    <property type="match status" value="1"/>
</dbReference>
<dbReference type="InterPro" id="IPR057499">
    <property type="entry name" value="Kelch_FKB95"/>
</dbReference>
<sequence>MRKTTTKPVLTPKPESKPNPSLPDDLLLSCIARVSRLYYPTLSLVSKSFRLLLASPELYKTRSLLGHTESCLYVCLGFPNPQWYTLCRTPNRTRKTNSSGNRLVPIPSPSSPLPTNLVAVGSSIYKIGGDVDSSCSVSVLDCRSHKWHDGLSMQVEGDNFSTASLVDGKIYVAGGYRDGSSVNWVQAFDPETQAWSSVPSPSEEIGHGASVKSLALEGKFYLFGNIKSKCQVYDPKKGRWTSLGFNPDWFNPDCRFYSRYCVIENVLFYWSLGNFFWHDAKVNAWRRLIDVEGFPYFCHRGSCKLVESSGKMVVLWDKCDGEQDNMICCAEISLERRKEDGYDEIFGKVEWLDVVLTVPKSWNLLITDALSAIV</sequence>
<feature type="region of interest" description="Disordered" evidence="1">
    <location>
        <begin position="1"/>
        <end position="21"/>
    </location>
</feature>
<dbReference type="PANTHER" id="PTHR24414">
    <property type="entry name" value="F-BOX/KELCH-REPEAT PROTEIN SKIP4"/>
    <property type="match status" value="1"/>
</dbReference>
<accession>A0A6D2KFV4</accession>
<dbReference type="Pfam" id="PF25210">
    <property type="entry name" value="Kelch_FKB95"/>
    <property type="match status" value="1"/>
</dbReference>
<dbReference type="InterPro" id="IPR001810">
    <property type="entry name" value="F-box_dom"/>
</dbReference>
<gene>
    <name evidence="3" type="ORF">MERR_LOCUS34238</name>
</gene>
<reference evidence="3" key="1">
    <citation type="submission" date="2020-01" db="EMBL/GenBank/DDBJ databases">
        <authorList>
            <person name="Mishra B."/>
        </authorList>
    </citation>
    <scope>NUCLEOTIDE SEQUENCE [LARGE SCALE GENOMIC DNA]</scope>
</reference>
<dbReference type="CDD" id="cd22152">
    <property type="entry name" value="F-box_AtAFR-like"/>
    <property type="match status" value="1"/>
</dbReference>
<dbReference type="SMART" id="SM00256">
    <property type="entry name" value="FBOX"/>
    <property type="match status" value="1"/>
</dbReference>
<protein>
    <recommendedName>
        <fullName evidence="2">F-box domain-containing protein</fullName>
    </recommendedName>
</protein>
<proteinExistence type="predicted"/>
<dbReference type="Gene3D" id="2.120.10.80">
    <property type="entry name" value="Kelch-type beta propeller"/>
    <property type="match status" value="1"/>
</dbReference>
<dbReference type="Pfam" id="PF00646">
    <property type="entry name" value="F-box"/>
    <property type="match status" value="1"/>
</dbReference>
<dbReference type="InterPro" id="IPR036047">
    <property type="entry name" value="F-box-like_dom_sf"/>
</dbReference>
<dbReference type="SUPFAM" id="SSF81383">
    <property type="entry name" value="F-box domain"/>
    <property type="match status" value="1"/>
</dbReference>
<dbReference type="OrthoDB" id="45365at2759"/>
<dbReference type="InterPro" id="IPR015915">
    <property type="entry name" value="Kelch-typ_b-propeller"/>
</dbReference>
<keyword evidence="4" id="KW-1185">Reference proteome</keyword>